<dbReference type="PROSITE" id="PS00041">
    <property type="entry name" value="HTH_ARAC_FAMILY_1"/>
    <property type="match status" value="1"/>
</dbReference>
<dbReference type="AlphaFoldDB" id="A0A1I0UH62"/>
<dbReference type="PANTHER" id="PTHR40055:SF1">
    <property type="entry name" value="TRANSCRIPTIONAL REGULATOR YGIV-RELATED"/>
    <property type="match status" value="1"/>
</dbReference>
<dbReference type="STRING" id="319939.SAMN05216263_110234"/>
<evidence type="ECO:0000313" key="7">
    <source>
        <dbReference type="Proteomes" id="UP000461288"/>
    </source>
</evidence>
<dbReference type="SUPFAM" id="SSF55136">
    <property type="entry name" value="Probable bacterial effector-binding domain"/>
    <property type="match status" value="1"/>
</dbReference>
<evidence type="ECO:0000313" key="6">
    <source>
        <dbReference type="EMBL" id="MWK59741.1"/>
    </source>
</evidence>
<accession>A0A1I0UH62</accession>
<dbReference type="SMART" id="SM00342">
    <property type="entry name" value="HTH_ARAC"/>
    <property type="match status" value="1"/>
</dbReference>
<dbReference type="Pfam" id="PF06445">
    <property type="entry name" value="GyrI-like"/>
    <property type="match status" value="1"/>
</dbReference>
<keyword evidence="2" id="KW-0238">DNA-binding</keyword>
<dbReference type="InterPro" id="IPR029442">
    <property type="entry name" value="GyrI-like"/>
</dbReference>
<evidence type="ECO:0000256" key="2">
    <source>
        <dbReference type="ARBA" id="ARBA00023125"/>
    </source>
</evidence>
<dbReference type="Gene3D" id="3.20.80.10">
    <property type="entry name" value="Regulatory factor, effector binding domain"/>
    <property type="match status" value="1"/>
</dbReference>
<evidence type="ECO:0000313" key="5">
    <source>
        <dbReference type="EMBL" id="BBT18472.1"/>
    </source>
</evidence>
<reference evidence="6 7" key="2">
    <citation type="submission" date="2019-12" db="EMBL/GenBank/DDBJ databases">
        <title>Draft genome sequence of Pseudomonas otitidis recovered from a chicken carcass.</title>
        <authorList>
            <person name="Vieira T.R."/>
            <person name="Oliviera E.F.C."/>
            <person name="Silva N.M.V."/>
            <person name="Sambrano G.E."/>
            <person name="Cibulski S.P."/>
            <person name="Cardoso M.R.I."/>
        </authorList>
    </citation>
    <scope>NUCLEOTIDE SEQUENCE [LARGE SCALE GENOMIC DNA]</scope>
    <source>
        <strain evidence="6 7">25_K</strain>
    </source>
</reference>
<dbReference type="EMBL" id="AP022213">
    <property type="protein sequence ID" value="BBT18472.1"/>
    <property type="molecule type" value="Genomic_DNA"/>
</dbReference>
<organism evidence="6 7">
    <name type="scientific">Metapseudomonas otitidis</name>
    <dbReference type="NCBI Taxonomy" id="319939"/>
    <lineage>
        <taxon>Bacteria</taxon>
        <taxon>Pseudomonadati</taxon>
        <taxon>Pseudomonadota</taxon>
        <taxon>Gammaproteobacteria</taxon>
        <taxon>Pseudomonadales</taxon>
        <taxon>Pseudomonadaceae</taxon>
        <taxon>Metapseudomonas</taxon>
    </lineage>
</organism>
<proteinExistence type="predicted"/>
<sequence length="278" mass="30772">MKPETLAHYARRIDPVLRWLAAHPDADPDLHHLAELACLSPYHFHRVYRAMLGETVNATVQRLRMHRAAVALAGTGDSLERVGRRAGYSSHAAFNRAFGAHFGLPPGRYRETRARPLDPQELAMYPIAIETFPGAVLATLPHQGSYQGIGPLFGRAFMLAMGQGLLGPDCLMYGVYFDDPAQVPEARLRSLAGISVSPQAVIGGELERYEIPAGRCAMLTYTGPYNEMGKAYDWLYSRWLPESGLEPGDCPMFEQYLNDPRSTPPAQLQTRICMMLAG</sequence>
<keyword evidence="3" id="KW-0804">Transcription</keyword>
<dbReference type="EMBL" id="WTFN01000115">
    <property type="protein sequence ID" value="MWK59741.1"/>
    <property type="molecule type" value="Genomic_DNA"/>
</dbReference>
<gene>
    <name evidence="6" type="ORF">GO594_27460</name>
    <name evidence="5" type="ORF">WP8S17C03_45210</name>
</gene>
<dbReference type="PROSITE" id="PS01124">
    <property type="entry name" value="HTH_ARAC_FAMILY_2"/>
    <property type="match status" value="1"/>
</dbReference>
<dbReference type="Gene3D" id="1.10.10.60">
    <property type="entry name" value="Homeodomain-like"/>
    <property type="match status" value="2"/>
</dbReference>
<protein>
    <submittedName>
        <fullName evidence="5">AraC family transcriptional regulator</fullName>
    </submittedName>
    <submittedName>
        <fullName evidence="6">Helix-turn-helix domain-containing protein</fullName>
    </submittedName>
</protein>
<dbReference type="SMART" id="SM00871">
    <property type="entry name" value="AraC_E_bind"/>
    <property type="match status" value="1"/>
</dbReference>
<dbReference type="InterPro" id="IPR050908">
    <property type="entry name" value="SmbC-like"/>
</dbReference>
<dbReference type="GO" id="GO:0043565">
    <property type="term" value="F:sequence-specific DNA binding"/>
    <property type="evidence" value="ECO:0007669"/>
    <property type="project" value="InterPro"/>
</dbReference>
<dbReference type="Proteomes" id="UP000515591">
    <property type="component" value="Chromosome"/>
</dbReference>
<dbReference type="PANTHER" id="PTHR40055">
    <property type="entry name" value="TRANSCRIPTIONAL REGULATOR YGIV-RELATED"/>
    <property type="match status" value="1"/>
</dbReference>
<evidence type="ECO:0000313" key="8">
    <source>
        <dbReference type="Proteomes" id="UP000515591"/>
    </source>
</evidence>
<dbReference type="Proteomes" id="UP000461288">
    <property type="component" value="Unassembled WGS sequence"/>
</dbReference>
<dbReference type="GO" id="GO:0003700">
    <property type="term" value="F:DNA-binding transcription factor activity"/>
    <property type="evidence" value="ECO:0007669"/>
    <property type="project" value="InterPro"/>
</dbReference>
<keyword evidence="1" id="KW-0805">Transcription regulation</keyword>
<evidence type="ECO:0000256" key="1">
    <source>
        <dbReference type="ARBA" id="ARBA00023015"/>
    </source>
</evidence>
<dbReference type="RefSeq" id="WP_074970964.1">
    <property type="nucleotide sequence ID" value="NZ_AP022213.1"/>
</dbReference>
<evidence type="ECO:0000256" key="3">
    <source>
        <dbReference type="ARBA" id="ARBA00023163"/>
    </source>
</evidence>
<dbReference type="GO" id="GO:0009893">
    <property type="term" value="P:positive regulation of metabolic process"/>
    <property type="evidence" value="ECO:0007669"/>
    <property type="project" value="UniProtKB-ARBA"/>
</dbReference>
<reference evidence="5 8" key="1">
    <citation type="submission" date="2019-12" db="EMBL/GenBank/DDBJ databases">
        <title>complete genome sequences of Pseudomonas otitidis str. WP8-S17-CRE-03 isolated from wastewater treatment plant effluent.</title>
        <authorList>
            <person name="Sekizuka T."/>
            <person name="Itokawa K."/>
            <person name="Yatsu K."/>
            <person name="Inamine Y."/>
            <person name="Kuroda M."/>
        </authorList>
    </citation>
    <scope>NUCLEOTIDE SEQUENCE [LARGE SCALE GENOMIC DNA]</scope>
    <source>
        <strain evidence="5 8">WP8-S17-CRE-03</strain>
    </source>
</reference>
<dbReference type="InterPro" id="IPR010499">
    <property type="entry name" value="AraC_E-bd"/>
</dbReference>
<dbReference type="SUPFAM" id="SSF46689">
    <property type="entry name" value="Homeodomain-like"/>
    <property type="match status" value="2"/>
</dbReference>
<dbReference type="Pfam" id="PF12833">
    <property type="entry name" value="HTH_18"/>
    <property type="match status" value="1"/>
</dbReference>
<dbReference type="InterPro" id="IPR011256">
    <property type="entry name" value="Reg_factor_effector_dom_sf"/>
</dbReference>
<dbReference type="InterPro" id="IPR018062">
    <property type="entry name" value="HTH_AraC-typ_CS"/>
</dbReference>
<dbReference type="InterPro" id="IPR009057">
    <property type="entry name" value="Homeodomain-like_sf"/>
</dbReference>
<evidence type="ECO:0000259" key="4">
    <source>
        <dbReference type="PROSITE" id="PS01124"/>
    </source>
</evidence>
<feature type="domain" description="HTH araC/xylS-type" evidence="4">
    <location>
        <begin position="14"/>
        <end position="112"/>
    </location>
</feature>
<dbReference type="InterPro" id="IPR018060">
    <property type="entry name" value="HTH_AraC"/>
</dbReference>
<name>A0A1I0UH62_9GAMM</name>